<protein>
    <submittedName>
        <fullName evidence="1">Uncharacterized protein</fullName>
    </submittedName>
</protein>
<comment type="caution">
    <text evidence="1">The sequence shown here is derived from an EMBL/GenBank/DDBJ whole genome shotgun (WGS) entry which is preliminary data.</text>
</comment>
<dbReference type="EMBL" id="JAUCMV010000004">
    <property type="protein sequence ID" value="KAK0406407.1"/>
    <property type="molecule type" value="Genomic_DNA"/>
</dbReference>
<accession>A0AA39HKN1</accession>
<keyword evidence="2" id="KW-1185">Reference proteome</keyword>
<reference evidence="1" key="1">
    <citation type="submission" date="2023-06" db="EMBL/GenBank/DDBJ databases">
        <title>Genomic analysis of the entomopathogenic nematode Steinernema hermaphroditum.</title>
        <authorList>
            <person name="Schwarz E.M."/>
            <person name="Heppert J.K."/>
            <person name="Baniya A."/>
            <person name="Schwartz H.T."/>
            <person name="Tan C.-H."/>
            <person name="Antoshechkin I."/>
            <person name="Sternberg P.W."/>
            <person name="Goodrich-Blair H."/>
            <person name="Dillman A.R."/>
        </authorList>
    </citation>
    <scope>NUCLEOTIDE SEQUENCE</scope>
    <source>
        <strain evidence="1">PS9179</strain>
        <tissue evidence="1">Whole animal</tissue>
    </source>
</reference>
<dbReference type="AlphaFoldDB" id="A0AA39HKN1"/>
<proteinExistence type="predicted"/>
<sequence>MNAEDAEAVMRNIEKIRPKAKVLLVDRVQKALEEGEDATKQALFGNVDVRTLMLMSGMKMPEGSSDGKRMVAKRRASESYMKPRMYDVERYRIGAFEVRQPTECQSVWRNRVKANFQRRVLQFSFYQEIIELTPGITPSGDALNRLQYADPQLNVLQYVETTSVKKARIFTVHVPFNSIVAICFEQKNIYVKASNAVSLYSHPFSENEVLEHDHLSGSLDPTNGEIFRSDVHILEMRRDMSAAWKKHLLAADPVFFQKIIQDNVSSEQLFASRTPSSAFQLEDPVQRHISQASNSGLSTSQPSLLQAQRQLEEAKIAYQQALDNLTYLRCASLPNDEVNAYQREQAHLFQQHVAITPQDQLAQSPQPSEIRARSPVPEAVVKLEPVCSKYGFEQDYDFKAPTSRTSVYSSYYGLEGQPIDMDLNSLHESMATSEYYGLPNDTSSFERPSSPAVSEYQFDDLRNPWDPAHLEYL</sequence>
<evidence type="ECO:0000313" key="1">
    <source>
        <dbReference type="EMBL" id="KAK0406407.1"/>
    </source>
</evidence>
<gene>
    <name evidence="1" type="ORF">QR680_018558</name>
</gene>
<name>A0AA39HKN1_9BILA</name>
<dbReference type="Proteomes" id="UP001175271">
    <property type="component" value="Unassembled WGS sequence"/>
</dbReference>
<organism evidence="1 2">
    <name type="scientific">Steinernema hermaphroditum</name>
    <dbReference type="NCBI Taxonomy" id="289476"/>
    <lineage>
        <taxon>Eukaryota</taxon>
        <taxon>Metazoa</taxon>
        <taxon>Ecdysozoa</taxon>
        <taxon>Nematoda</taxon>
        <taxon>Chromadorea</taxon>
        <taxon>Rhabditida</taxon>
        <taxon>Tylenchina</taxon>
        <taxon>Panagrolaimomorpha</taxon>
        <taxon>Strongyloidoidea</taxon>
        <taxon>Steinernematidae</taxon>
        <taxon>Steinernema</taxon>
    </lineage>
</organism>
<evidence type="ECO:0000313" key="2">
    <source>
        <dbReference type="Proteomes" id="UP001175271"/>
    </source>
</evidence>